<comment type="subcellular location">
    <subcellularLocation>
        <location evidence="6">Cell membrane</location>
        <topology evidence="6">Multi-pass membrane protein</topology>
    </subcellularLocation>
    <subcellularLocation>
        <location evidence="1">Membrane</location>
        <topology evidence="1">Multi-pass membrane protein</topology>
    </subcellularLocation>
</comment>
<feature type="transmembrane region" description="Helical" evidence="6">
    <location>
        <begin position="420"/>
        <end position="441"/>
    </location>
</feature>
<name>A0A1J4K5P0_9EUKA</name>
<feature type="transmembrane region" description="Helical" evidence="6">
    <location>
        <begin position="182"/>
        <end position="207"/>
    </location>
</feature>
<evidence type="ECO:0000313" key="8">
    <source>
        <dbReference type="Proteomes" id="UP000179807"/>
    </source>
</evidence>
<dbReference type="EMBL" id="MLAK01000782">
    <property type="protein sequence ID" value="OHT04789.1"/>
    <property type="molecule type" value="Genomic_DNA"/>
</dbReference>
<dbReference type="RefSeq" id="XP_068357925.1">
    <property type="nucleotide sequence ID" value="XM_068492978.1"/>
</dbReference>
<keyword evidence="3 6" id="KW-0812">Transmembrane</keyword>
<dbReference type="Pfam" id="PF04515">
    <property type="entry name" value="Choline_transpo"/>
    <property type="match status" value="1"/>
</dbReference>
<comment type="function">
    <text evidence="6">Choline transporter.</text>
</comment>
<dbReference type="InterPro" id="IPR007603">
    <property type="entry name" value="Choline_transptr-like"/>
</dbReference>
<organism evidence="7 8">
    <name type="scientific">Tritrichomonas foetus</name>
    <dbReference type="NCBI Taxonomy" id="1144522"/>
    <lineage>
        <taxon>Eukaryota</taxon>
        <taxon>Metamonada</taxon>
        <taxon>Parabasalia</taxon>
        <taxon>Tritrichomonadida</taxon>
        <taxon>Tritrichomonadidae</taxon>
        <taxon>Tritrichomonas</taxon>
    </lineage>
</organism>
<evidence type="ECO:0000256" key="4">
    <source>
        <dbReference type="ARBA" id="ARBA00022989"/>
    </source>
</evidence>
<protein>
    <recommendedName>
        <fullName evidence="6">Choline transporter-like protein</fullName>
    </recommendedName>
</protein>
<feature type="transmembrane region" description="Helical" evidence="6">
    <location>
        <begin position="28"/>
        <end position="45"/>
    </location>
</feature>
<comment type="caution">
    <text evidence="7">The sequence shown here is derived from an EMBL/GenBank/DDBJ whole genome shotgun (WGS) entry which is preliminary data.</text>
</comment>
<dbReference type="GO" id="GO:0022857">
    <property type="term" value="F:transmembrane transporter activity"/>
    <property type="evidence" value="ECO:0007669"/>
    <property type="project" value="UniProtKB-UniRule"/>
</dbReference>
<feature type="transmembrane region" description="Helical" evidence="6">
    <location>
        <begin position="107"/>
        <end position="131"/>
    </location>
</feature>
<dbReference type="Proteomes" id="UP000179807">
    <property type="component" value="Unassembled WGS sequence"/>
</dbReference>
<dbReference type="AlphaFoldDB" id="A0A1J4K5P0"/>
<feature type="transmembrane region" description="Helical" evidence="6">
    <location>
        <begin position="378"/>
        <end position="400"/>
    </location>
</feature>
<proteinExistence type="inferred from homology"/>
<accession>A0A1J4K5P0</accession>
<feature type="transmembrane region" description="Helical" evidence="6">
    <location>
        <begin position="214"/>
        <end position="239"/>
    </location>
</feature>
<evidence type="ECO:0000256" key="1">
    <source>
        <dbReference type="ARBA" id="ARBA00004141"/>
    </source>
</evidence>
<dbReference type="PANTHER" id="PTHR12385:SF4">
    <property type="entry name" value="PROTEIN PNS1"/>
    <property type="match status" value="1"/>
</dbReference>
<dbReference type="PANTHER" id="PTHR12385">
    <property type="entry name" value="CHOLINE TRANSPORTER-LIKE (SLC FAMILY 44)"/>
    <property type="match status" value="1"/>
</dbReference>
<keyword evidence="4 6" id="KW-1133">Transmembrane helix</keyword>
<keyword evidence="5 6" id="KW-0472">Membrane</keyword>
<keyword evidence="8" id="KW-1185">Reference proteome</keyword>
<comment type="similarity">
    <text evidence="2 6">Belongs to the CTL (choline transporter-like) family.</text>
</comment>
<evidence type="ECO:0000313" key="7">
    <source>
        <dbReference type="EMBL" id="OHT04789.1"/>
    </source>
</evidence>
<feature type="transmembrane region" description="Helical" evidence="6">
    <location>
        <begin position="83"/>
        <end position="101"/>
    </location>
</feature>
<feature type="transmembrane region" description="Helical" evidence="6">
    <location>
        <begin position="259"/>
        <end position="281"/>
    </location>
</feature>
<sequence length="476" mass="53416">MRRATPTPVQEERNYMKNSSHSTGFKDTFWGILFIINLIVFSIFLNRAYQQTFGKGFFQKITSNDSENSENSDFSEFSYLRKVLVLGLAVSGVTNLAHLVFAISFPVFYIGVNIYLGLVTSIVVGGASIIYSISEFSIAGFIGAAISIALGVASFLYCRRCQKTSALLLKGSSEMILKHPGVLLVEAGATILLFFLSAVFIISFFLLKEQEANYGILIYAFFSFCWISSTIYFVCYMTISGVTGSEFYHRSQALTVLGSFARASTALFGCAAFAGLFWALIQTLQQLTELLKPEEKKKKKKKSDDDDDKEKGPSLLRIVLYYVLSFILKLAKDVFEYFARHALIYCAVFGISFKDAVKKWANKSIYTQIKKANHYSMVTESLVINYFIFTAIACVVSYFASSNLYPTTYATDELKLTISVMSVVVTFVLMTVFYTVLSSVFTTTTDTLMLCYLETPGEMQKRFTQLYNTLQQNTLT</sequence>
<evidence type="ECO:0000256" key="6">
    <source>
        <dbReference type="RuleBase" id="RU368066"/>
    </source>
</evidence>
<reference evidence="7" key="1">
    <citation type="submission" date="2016-10" db="EMBL/GenBank/DDBJ databases">
        <authorList>
            <person name="Benchimol M."/>
            <person name="Almeida L.G."/>
            <person name="Vasconcelos A.T."/>
            <person name="Perreira-Neves A."/>
            <person name="Rosa I.A."/>
            <person name="Tasca T."/>
            <person name="Bogo M.R."/>
            <person name="de Souza W."/>
        </authorList>
    </citation>
    <scope>NUCLEOTIDE SEQUENCE [LARGE SCALE GENOMIC DNA]</scope>
    <source>
        <strain evidence="7">K</strain>
    </source>
</reference>
<evidence type="ECO:0000256" key="5">
    <source>
        <dbReference type="ARBA" id="ARBA00023136"/>
    </source>
</evidence>
<dbReference type="GO" id="GO:0005886">
    <property type="term" value="C:plasma membrane"/>
    <property type="evidence" value="ECO:0007669"/>
    <property type="project" value="UniProtKB-SubCell"/>
</dbReference>
<evidence type="ECO:0000256" key="3">
    <source>
        <dbReference type="ARBA" id="ARBA00022692"/>
    </source>
</evidence>
<evidence type="ECO:0000256" key="2">
    <source>
        <dbReference type="ARBA" id="ARBA00007168"/>
    </source>
</evidence>
<dbReference type="GeneID" id="94827682"/>
<feature type="transmembrane region" description="Helical" evidence="6">
    <location>
        <begin position="138"/>
        <end position="157"/>
    </location>
</feature>
<dbReference type="OrthoDB" id="44736at2759"/>
<gene>
    <name evidence="7" type="ORF">TRFO_06245</name>
</gene>
<dbReference type="VEuPathDB" id="TrichDB:TRFO_06245"/>